<dbReference type="InterPro" id="IPR032675">
    <property type="entry name" value="LRR_dom_sf"/>
</dbReference>
<evidence type="ECO:0000313" key="3">
    <source>
        <dbReference type="RefSeq" id="XP_016507032.1"/>
    </source>
</evidence>
<protein>
    <submittedName>
        <fullName evidence="3">Late blight resistance protein homolog R1A-4</fullName>
    </submittedName>
</protein>
<dbReference type="RefSeq" id="XP_016507032.1">
    <property type="nucleotide sequence ID" value="XM_016651546.1"/>
</dbReference>
<feature type="domain" description="Disease resistance R13L4/SHOC-2-like LRR" evidence="2">
    <location>
        <begin position="17"/>
        <end position="185"/>
    </location>
</feature>
<dbReference type="AlphaFoldDB" id="A0A1S4D0T9"/>
<dbReference type="OrthoDB" id="1214993at2759"/>
<dbReference type="KEGG" id="nta:107824740"/>
<dbReference type="STRING" id="4097.A0A1S4D0T9"/>
<dbReference type="Pfam" id="PF23598">
    <property type="entry name" value="LRR_14"/>
    <property type="match status" value="1"/>
</dbReference>
<gene>
    <name evidence="3" type="primary">LOC107824740</name>
</gene>
<dbReference type="PaxDb" id="4097-A0A1S4D0T9"/>
<name>A0A1S4D0T9_TOBAC</name>
<accession>A0A1S4D0T9</accession>
<dbReference type="InterPro" id="IPR055414">
    <property type="entry name" value="LRR_R13L4/SHOC2-like"/>
</dbReference>
<dbReference type="Gene3D" id="3.80.10.10">
    <property type="entry name" value="Ribonuclease Inhibitor"/>
    <property type="match status" value="1"/>
</dbReference>
<dbReference type="PANTHER" id="PTHR15140">
    <property type="entry name" value="TUBULIN-SPECIFIC CHAPERONE E"/>
    <property type="match status" value="1"/>
</dbReference>
<feature type="non-terminal residue" evidence="3">
    <location>
        <position position="1"/>
    </location>
</feature>
<dbReference type="SUPFAM" id="SSF52047">
    <property type="entry name" value="RNI-like"/>
    <property type="match status" value="1"/>
</dbReference>
<evidence type="ECO:0000259" key="2">
    <source>
        <dbReference type="Pfam" id="PF23598"/>
    </source>
</evidence>
<proteinExistence type="predicted"/>
<reference evidence="3" key="1">
    <citation type="submission" date="2025-08" db="UniProtKB">
        <authorList>
            <consortium name="RefSeq"/>
        </authorList>
    </citation>
    <scope>IDENTIFICATION</scope>
</reference>
<organism evidence="3">
    <name type="scientific">Nicotiana tabacum</name>
    <name type="common">Common tobacco</name>
    <dbReference type="NCBI Taxonomy" id="4097"/>
    <lineage>
        <taxon>Eukaryota</taxon>
        <taxon>Viridiplantae</taxon>
        <taxon>Streptophyta</taxon>
        <taxon>Embryophyta</taxon>
        <taxon>Tracheophyta</taxon>
        <taxon>Spermatophyta</taxon>
        <taxon>Magnoliopsida</taxon>
        <taxon>eudicotyledons</taxon>
        <taxon>Gunneridae</taxon>
        <taxon>Pentapetalae</taxon>
        <taxon>asterids</taxon>
        <taxon>lamiids</taxon>
        <taxon>Solanales</taxon>
        <taxon>Solanaceae</taxon>
        <taxon>Nicotianoideae</taxon>
        <taxon>Nicotianeae</taxon>
        <taxon>Nicotiana</taxon>
    </lineage>
</organism>
<sequence>SYFSSQIIFILIRESQHNLRKLSCEVEGELSDGYHILDFPTRLEILRIYKVRYSSENIPFCISAPNLKSLTISGFRLNPQNLSAIAQLQNLQVLKLYYVRFGYPSKWKVNNGEFPQLKVLKLQRHCPLEEWTVADDAFPNLEQLFLDSCRSLKEIPSSLGDISSLKYIEVTECNESVAKSAREIRETQVEDYQNADFKLFMWKNNSGTLLRKYICIQSHYKLYKLQMNVFQMMILQMISKAGWRSWLLEAGT</sequence>
<keyword evidence="1" id="KW-0677">Repeat</keyword>
<dbReference type="PANTHER" id="PTHR15140:SF39">
    <property type="entry name" value="LATE BLIGHT RESISTANCE PROTEIN HOMOLOG R1B-14"/>
    <property type="match status" value="1"/>
</dbReference>
<evidence type="ECO:0000256" key="1">
    <source>
        <dbReference type="ARBA" id="ARBA00022737"/>
    </source>
</evidence>